<reference evidence="8 9" key="1">
    <citation type="submission" date="2017-04" db="EMBL/GenBank/DDBJ databases">
        <authorList>
            <person name="Afonso C.L."/>
            <person name="Miller P.J."/>
            <person name="Scott M.A."/>
            <person name="Spackman E."/>
            <person name="Goraichik I."/>
            <person name="Dimitrov K.M."/>
            <person name="Suarez D.L."/>
            <person name="Swayne D.E."/>
        </authorList>
    </citation>
    <scope>NUCLEOTIDE SEQUENCE [LARGE SCALE GENOMIC DNA]</scope>
    <source>
        <strain evidence="8">LMG 28154</strain>
    </source>
</reference>
<feature type="transmembrane region" description="Helical" evidence="6">
    <location>
        <begin position="38"/>
        <end position="63"/>
    </location>
</feature>
<proteinExistence type="predicted"/>
<keyword evidence="2" id="KW-1003">Cell membrane</keyword>
<dbReference type="GO" id="GO:0005886">
    <property type="term" value="C:plasma membrane"/>
    <property type="evidence" value="ECO:0007669"/>
    <property type="project" value="UniProtKB-SubCell"/>
</dbReference>
<feature type="transmembrane region" description="Helical" evidence="6">
    <location>
        <begin position="310"/>
        <end position="331"/>
    </location>
</feature>
<organism evidence="8 9">
    <name type="scientific">Burkholderia singularis</name>
    <dbReference type="NCBI Taxonomy" id="1503053"/>
    <lineage>
        <taxon>Bacteria</taxon>
        <taxon>Pseudomonadati</taxon>
        <taxon>Pseudomonadota</taxon>
        <taxon>Betaproteobacteria</taxon>
        <taxon>Burkholderiales</taxon>
        <taxon>Burkholderiaceae</taxon>
        <taxon>Burkholderia</taxon>
        <taxon>pseudomallei group</taxon>
    </lineage>
</organism>
<dbReference type="EMBL" id="FXAN01000088">
    <property type="protein sequence ID" value="SMG02070.1"/>
    <property type="molecule type" value="Genomic_DNA"/>
</dbReference>
<dbReference type="CDD" id="cd06173">
    <property type="entry name" value="MFS_MefA_like"/>
    <property type="match status" value="1"/>
</dbReference>
<feature type="transmembrane region" description="Helical" evidence="6">
    <location>
        <begin position="210"/>
        <end position="233"/>
    </location>
</feature>
<dbReference type="PANTHER" id="PTHR23513:SF6">
    <property type="entry name" value="MAJOR FACILITATOR SUPERFAMILY ASSOCIATED DOMAIN-CONTAINING PROTEIN"/>
    <property type="match status" value="1"/>
</dbReference>
<sequence length="411" mass="43705">MGKSPGRIFGLLWLAHGTSAVGSQISQVVIPLFAVQNLHFSAIQLGFLLSLEGLPTVLFGLFAGVLVDRMPRRRLLIACDIARFAILLLVPLLYWLDLLHAFSLYAVAFTVSSLSVFFDTAFWSYVPTVIEKSELSQGNSRLAMTQSVAETIGPSVAGSIMSLIGAPGAILLDALSYLWSFLLICFVRHEPEKNTAAAVGERFFPALKKGLVFVLTNRLLVLIALGGVIWHIAYFALLPGLYLWLQKTVGASATQIGIVLSCLGIGAAISAPLTPMLRRRMGPLPVLASMQLVSVISILAIPLAKSSALVDLAIAGGALAVMGGTSTIASIMQMTLRQEVTPEPLLGRMTSAIRLIVWGAMPVGALIGGALFGAMPNDKAFYVIGAVSVAATLLWGAALFWRPIDLAYSAD</sequence>
<evidence type="ECO:0000256" key="6">
    <source>
        <dbReference type="SAM" id="Phobius"/>
    </source>
</evidence>
<evidence type="ECO:0000313" key="9">
    <source>
        <dbReference type="Proteomes" id="UP000198460"/>
    </source>
</evidence>
<keyword evidence="5 6" id="KW-0472">Membrane</keyword>
<dbReference type="InterPro" id="IPR011701">
    <property type="entry name" value="MFS"/>
</dbReference>
<dbReference type="PROSITE" id="PS50850">
    <property type="entry name" value="MFS"/>
    <property type="match status" value="1"/>
</dbReference>
<comment type="subcellular location">
    <subcellularLocation>
        <location evidence="1">Cell membrane</location>
        <topology evidence="1">Multi-pass membrane protein</topology>
    </subcellularLocation>
</comment>
<feature type="domain" description="Major facilitator superfamily (MFS) profile" evidence="7">
    <location>
        <begin position="219"/>
        <end position="411"/>
    </location>
</feature>
<evidence type="ECO:0000256" key="4">
    <source>
        <dbReference type="ARBA" id="ARBA00022989"/>
    </source>
</evidence>
<name>A0A238HA80_9BURK</name>
<evidence type="ECO:0000313" key="8">
    <source>
        <dbReference type="EMBL" id="SMG02070.1"/>
    </source>
</evidence>
<dbReference type="GO" id="GO:0022857">
    <property type="term" value="F:transmembrane transporter activity"/>
    <property type="evidence" value="ECO:0007669"/>
    <property type="project" value="InterPro"/>
</dbReference>
<dbReference type="PANTHER" id="PTHR23513">
    <property type="entry name" value="INTEGRAL MEMBRANE EFFLUX PROTEIN-RELATED"/>
    <property type="match status" value="1"/>
</dbReference>
<evidence type="ECO:0000256" key="2">
    <source>
        <dbReference type="ARBA" id="ARBA00022475"/>
    </source>
</evidence>
<dbReference type="AlphaFoldDB" id="A0A238HA80"/>
<dbReference type="Pfam" id="PF07690">
    <property type="entry name" value="MFS_1"/>
    <property type="match status" value="1"/>
</dbReference>
<evidence type="ECO:0000259" key="7">
    <source>
        <dbReference type="PROSITE" id="PS50850"/>
    </source>
</evidence>
<feature type="transmembrane region" description="Helical" evidence="6">
    <location>
        <begin position="170"/>
        <end position="189"/>
    </location>
</feature>
<protein>
    <submittedName>
        <fullName evidence="8">Major facilitator superfamily MFS_1</fullName>
    </submittedName>
</protein>
<keyword evidence="3 6" id="KW-0812">Transmembrane</keyword>
<dbReference type="RefSeq" id="WP_089341662.1">
    <property type="nucleotide sequence ID" value="NZ_FXAN01000088.1"/>
</dbReference>
<gene>
    <name evidence="8" type="ORF">BSIN_4831</name>
</gene>
<dbReference type="Proteomes" id="UP000198460">
    <property type="component" value="Unassembled WGS sequence"/>
</dbReference>
<feature type="transmembrane region" description="Helical" evidence="6">
    <location>
        <begin position="253"/>
        <end position="274"/>
    </location>
</feature>
<dbReference type="InterPro" id="IPR020846">
    <property type="entry name" value="MFS_dom"/>
</dbReference>
<feature type="transmembrane region" description="Helical" evidence="6">
    <location>
        <begin position="286"/>
        <end position="304"/>
    </location>
</feature>
<keyword evidence="4 6" id="KW-1133">Transmembrane helix</keyword>
<accession>A0A238HA80</accession>
<dbReference type="InterPro" id="IPR036259">
    <property type="entry name" value="MFS_trans_sf"/>
</dbReference>
<dbReference type="SUPFAM" id="SSF103473">
    <property type="entry name" value="MFS general substrate transporter"/>
    <property type="match status" value="1"/>
</dbReference>
<evidence type="ECO:0000256" key="5">
    <source>
        <dbReference type="ARBA" id="ARBA00023136"/>
    </source>
</evidence>
<evidence type="ECO:0000256" key="3">
    <source>
        <dbReference type="ARBA" id="ARBA00022692"/>
    </source>
</evidence>
<evidence type="ECO:0000256" key="1">
    <source>
        <dbReference type="ARBA" id="ARBA00004651"/>
    </source>
</evidence>
<feature type="transmembrane region" description="Helical" evidence="6">
    <location>
        <begin position="380"/>
        <end position="401"/>
    </location>
</feature>
<dbReference type="Gene3D" id="1.20.1250.20">
    <property type="entry name" value="MFS general substrate transporter like domains"/>
    <property type="match status" value="1"/>
</dbReference>
<feature type="transmembrane region" description="Helical" evidence="6">
    <location>
        <begin position="352"/>
        <end position="374"/>
    </location>
</feature>